<dbReference type="OMA" id="IMYINVA"/>
<gene>
    <name evidence="3" type="ORF">PPRIM_AZ9-3.1.T0090359</name>
</gene>
<dbReference type="AlphaFoldDB" id="A0A8S1JRR6"/>
<feature type="coiled-coil region" evidence="1">
    <location>
        <begin position="77"/>
        <end position="104"/>
    </location>
</feature>
<organism evidence="3 4">
    <name type="scientific">Paramecium primaurelia</name>
    <dbReference type="NCBI Taxonomy" id="5886"/>
    <lineage>
        <taxon>Eukaryota</taxon>
        <taxon>Sar</taxon>
        <taxon>Alveolata</taxon>
        <taxon>Ciliophora</taxon>
        <taxon>Intramacronucleata</taxon>
        <taxon>Oligohymenophorea</taxon>
        <taxon>Peniculida</taxon>
        <taxon>Parameciidae</taxon>
        <taxon>Paramecium</taxon>
    </lineage>
</organism>
<feature type="compositionally biased region" description="Polar residues" evidence="2">
    <location>
        <begin position="175"/>
        <end position="189"/>
    </location>
</feature>
<dbReference type="PANTHER" id="PTHR38150:SF1">
    <property type="entry name" value="PFU DOMAIN-CONTAINING PROTEIN"/>
    <property type="match status" value="1"/>
</dbReference>
<comment type="caution">
    <text evidence="3">The sequence shown here is derived from an EMBL/GenBank/DDBJ whole genome shotgun (WGS) entry which is preliminary data.</text>
</comment>
<evidence type="ECO:0000256" key="1">
    <source>
        <dbReference type="SAM" id="Coils"/>
    </source>
</evidence>
<sequence>MKQLPKGDIPINPLTDQSIDEYKYPLYTNQNLMETVQSHSSFKPQLFKHQDLYEELIRKAETNKPEQKHLKWRTNIHLRLNEEYNELQQKKELLKVNYQQLELQQCSFQPSISNKSKQIGSYFGSSPRYMSPKSFQTQTFLPQNKEIKPSNRKSNKENNPSNVWDRLSKQKESRQTPQSFQLQPQSTRTSQRHTPERVEAVSNRLYEEAFQPKKFKFNYQEILVASPKTATQTQRSEKHLVRHFVKQFYESITNARIWTLDHLDENLNKIDFKFEIENDLCLLTIDELAITLDHLGFAPYQTYDHTNQDNIVFRIFRVLQCPDDLDLILSRNLLTFLLAMQGFHVDFQLLPKYNNNYSIQFPKQYKNDLVEFEDGNVIIQNQETISKQFNQLYLNYLAYKKQNKKLQEQDSNQQFQLQNKSNSQTNELANKYRARVQSQITETKPINLNDYDHYYHIKKEQLKQEIDTNIKQQCPFSPKINSTQTSPRYHLNKKKVLSPKQEETPTFQPNLNKSQLSYLNDQIPLPEQREAIKRMVKGRVEKQLNQIIISQGTCYQKKRKNIEQQLYQEEINKLIQQPIMYINVALENNTTKKIAIYQGDQPRKLAEKFIKDNRLDPNLINQLTQLLEEQLLI</sequence>
<proteinExistence type="predicted"/>
<reference evidence="3" key="1">
    <citation type="submission" date="2021-01" db="EMBL/GenBank/DDBJ databases">
        <authorList>
            <consortium name="Genoscope - CEA"/>
            <person name="William W."/>
        </authorList>
    </citation>
    <scope>NUCLEOTIDE SEQUENCE</scope>
</reference>
<dbReference type="PANTHER" id="PTHR38150">
    <property type="entry name" value="EF-HAND DOMAIN-CONTAINING PROTEIN"/>
    <property type="match status" value="1"/>
</dbReference>
<keyword evidence="1" id="KW-0175">Coiled coil</keyword>
<name>A0A8S1JRR6_PARPR</name>
<evidence type="ECO:0000313" key="3">
    <source>
        <dbReference type="EMBL" id="CAD8045332.1"/>
    </source>
</evidence>
<keyword evidence="4" id="KW-1185">Reference proteome</keyword>
<feature type="compositionally biased region" description="Polar residues" evidence="2">
    <location>
        <begin position="133"/>
        <end position="142"/>
    </location>
</feature>
<accession>A0A8S1JRR6</accession>
<evidence type="ECO:0000256" key="2">
    <source>
        <dbReference type="SAM" id="MobiDB-lite"/>
    </source>
</evidence>
<feature type="region of interest" description="Disordered" evidence="2">
    <location>
        <begin position="133"/>
        <end position="197"/>
    </location>
</feature>
<dbReference type="EMBL" id="CAJJDM010000006">
    <property type="protein sequence ID" value="CAD8045332.1"/>
    <property type="molecule type" value="Genomic_DNA"/>
</dbReference>
<protein>
    <submittedName>
        <fullName evidence="3">Uncharacterized protein</fullName>
    </submittedName>
</protein>
<dbReference type="Proteomes" id="UP000688137">
    <property type="component" value="Unassembled WGS sequence"/>
</dbReference>
<evidence type="ECO:0000313" key="4">
    <source>
        <dbReference type="Proteomes" id="UP000688137"/>
    </source>
</evidence>